<keyword evidence="1" id="KW-1185">Reference proteome</keyword>
<reference evidence="2" key="1">
    <citation type="submission" date="2016-11" db="UniProtKB">
        <authorList>
            <consortium name="WormBaseParasite"/>
        </authorList>
    </citation>
    <scope>IDENTIFICATION</scope>
</reference>
<protein>
    <submittedName>
        <fullName evidence="2">Four helix bundle protein</fullName>
    </submittedName>
</protein>
<proteinExistence type="predicted"/>
<dbReference type="AlphaFoldDB" id="A0A1I7WFV8"/>
<dbReference type="Proteomes" id="UP000095283">
    <property type="component" value="Unplaced"/>
</dbReference>
<accession>A0A1I7WFV8</accession>
<evidence type="ECO:0000313" key="1">
    <source>
        <dbReference type="Proteomes" id="UP000095283"/>
    </source>
</evidence>
<sequence length="84" mass="9793">MSEIEGIPSRRKITASIFREFLQNIFYIILQEIRQRNERESEILIGNLGTQKHIEKAELVTDIGDVRALAALHESLRWFAIEVK</sequence>
<name>A0A1I7WFV8_HETBA</name>
<dbReference type="WBParaSite" id="Hba_03868">
    <property type="protein sequence ID" value="Hba_03868"/>
    <property type="gene ID" value="Hba_03868"/>
</dbReference>
<evidence type="ECO:0000313" key="2">
    <source>
        <dbReference type="WBParaSite" id="Hba_03868"/>
    </source>
</evidence>
<organism evidence="1 2">
    <name type="scientific">Heterorhabditis bacteriophora</name>
    <name type="common">Entomopathogenic nematode worm</name>
    <dbReference type="NCBI Taxonomy" id="37862"/>
    <lineage>
        <taxon>Eukaryota</taxon>
        <taxon>Metazoa</taxon>
        <taxon>Ecdysozoa</taxon>
        <taxon>Nematoda</taxon>
        <taxon>Chromadorea</taxon>
        <taxon>Rhabditida</taxon>
        <taxon>Rhabditina</taxon>
        <taxon>Rhabditomorpha</taxon>
        <taxon>Strongyloidea</taxon>
        <taxon>Heterorhabditidae</taxon>
        <taxon>Heterorhabditis</taxon>
    </lineage>
</organism>